<keyword evidence="2" id="KW-0812">Transmembrane</keyword>
<feature type="region of interest" description="Disordered" evidence="1">
    <location>
        <begin position="291"/>
        <end position="332"/>
    </location>
</feature>
<evidence type="ECO:0000256" key="2">
    <source>
        <dbReference type="SAM" id="Phobius"/>
    </source>
</evidence>
<sequence length="367" mass="38726">MNLVKIGVPAVVGGALLFVGLFALARCCCVRASRRAREDVEGKGGRADEMGIQDGDGRGDGKNKGKGKEKGKGKGKGKGKEKGKGKGDEKLDGRFTWGKGDSASSRQDSAVNSAQGAAQETRQPERAALRPLLRHVWRKEAPHISESPSGRRPARTSLHSAAHAPEKLPDNLPTQKATISTLSSHFYFVPFPRVSLGQDHLPEPLPEPLSLLSLSGIHTGFEPLVARNRWSPTAALPLSATSQPAMPPPPLRPPIGDSPIMKHQGVVLSVFACLLLAMLLAVCVGDWRSARQGADDRAGPSPRSPSNSETTPLLPSPNDSTVVDSESASSKRSVGYVFSFRPAELGPDASLSSPGPEEESATGRGAI</sequence>
<keyword evidence="4" id="KW-1185">Reference proteome</keyword>
<organism evidence="3 4">
    <name type="scientific">Thermothielavioides terrestris (strain ATCC 38088 / NRRL 8126)</name>
    <name type="common">Thielavia terrestris</name>
    <dbReference type="NCBI Taxonomy" id="578455"/>
    <lineage>
        <taxon>Eukaryota</taxon>
        <taxon>Fungi</taxon>
        <taxon>Dikarya</taxon>
        <taxon>Ascomycota</taxon>
        <taxon>Pezizomycotina</taxon>
        <taxon>Sordariomycetes</taxon>
        <taxon>Sordariomycetidae</taxon>
        <taxon>Sordariales</taxon>
        <taxon>Chaetomiaceae</taxon>
        <taxon>Thermothielavioides</taxon>
        <taxon>Thermothielavioides terrestris</taxon>
    </lineage>
</organism>
<dbReference type="AlphaFoldDB" id="G2QVM8"/>
<keyword evidence="2" id="KW-1133">Transmembrane helix</keyword>
<evidence type="ECO:0000256" key="1">
    <source>
        <dbReference type="SAM" id="MobiDB-lite"/>
    </source>
</evidence>
<feature type="transmembrane region" description="Helical" evidence="2">
    <location>
        <begin position="266"/>
        <end position="287"/>
    </location>
</feature>
<protein>
    <submittedName>
        <fullName evidence="3">Uncharacterized protein</fullName>
    </submittedName>
</protein>
<name>G2QVM8_THETT</name>
<feature type="compositionally biased region" description="Polar residues" evidence="1">
    <location>
        <begin position="102"/>
        <end position="121"/>
    </location>
</feature>
<dbReference type="RefSeq" id="XP_003649345.1">
    <property type="nucleotide sequence ID" value="XM_003649297.1"/>
</dbReference>
<dbReference type="EMBL" id="CP003009">
    <property type="protein sequence ID" value="AEO63009.1"/>
    <property type="molecule type" value="Genomic_DNA"/>
</dbReference>
<reference evidence="3 4" key="1">
    <citation type="journal article" date="2011" name="Nat. Biotechnol.">
        <title>Comparative genomic analysis of the thermophilic biomass-degrading fungi Myceliophthora thermophila and Thielavia terrestris.</title>
        <authorList>
            <person name="Berka R.M."/>
            <person name="Grigoriev I.V."/>
            <person name="Otillar R."/>
            <person name="Salamov A."/>
            <person name="Grimwood J."/>
            <person name="Reid I."/>
            <person name="Ishmael N."/>
            <person name="John T."/>
            <person name="Darmond C."/>
            <person name="Moisan M.-C."/>
            <person name="Henrissat B."/>
            <person name="Coutinho P.M."/>
            <person name="Lombard V."/>
            <person name="Natvig D.O."/>
            <person name="Lindquist E."/>
            <person name="Schmutz J."/>
            <person name="Lucas S."/>
            <person name="Harris P."/>
            <person name="Powlowski J."/>
            <person name="Bellemare A."/>
            <person name="Taylor D."/>
            <person name="Butler G."/>
            <person name="de Vries R.P."/>
            <person name="Allijn I.E."/>
            <person name="van den Brink J."/>
            <person name="Ushinsky S."/>
            <person name="Storms R."/>
            <person name="Powell A.J."/>
            <person name="Paulsen I.T."/>
            <person name="Elbourne L.D.H."/>
            <person name="Baker S.E."/>
            <person name="Magnuson J."/>
            <person name="LaBoissiere S."/>
            <person name="Clutterbuck A.J."/>
            <person name="Martinez D."/>
            <person name="Wogulis M."/>
            <person name="de Leon A.L."/>
            <person name="Rey M.W."/>
            <person name="Tsang A."/>
        </authorList>
    </citation>
    <scope>NUCLEOTIDE SEQUENCE [LARGE SCALE GENOMIC DNA]</scope>
    <source>
        <strain evidence="4">ATCC 38088 / NRRL 8126</strain>
    </source>
</reference>
<dbReference type="GeneID" id="11519065"/>
<keyword evidence="2" id="KW-0472">Membrane</keyword>
<feature type="region of interest" description="Disordered" evidence="1">
    <location>
        <begin position="345"/>
        <end position="367"/>
    </location>
</feature>
<feature type="region of interest" description="Disordered" evidence="1">
    <location>
        <begin position="140"/>
        <end position="172"/>
    </location>
</feature>
<dbReference type="HOGENOM" id="CLU_754759_0_0_1"/>
<dbReference type="KEGG" id="ttt:THITE_2125584"/>
<feature type="compositionally biased region" description="Basic and acidic residues" evidence="1">
    <location>
        <begin position="38"/>
        <end position="93"/>
    </location>
</feature>
<feature type="region of interest" description="Disordered" evidence="1">
    <location>
        <begin position="38"/>
        <end position="126"/>
    </location>
</feature>
<evidence type="ECO:0000313" key="3">
    <source>
        <dbReference type="EMBL" id="AEO63009.1"/>
    </source>
</evidence>
<feature type="compositionally biased region" description="Polar residues" evidence="1">
    <location>
        <begin position="304"/>
        <end position="332"/>
    </location>
</feature>
<dbReference type="Proteomes" id="UP000008181">
    <property type="component" value="Chromosome 1"/>
</dbReference>
<gene>
    <name evidence="3" type="ORF">THITE_2125584</name>
</gene>
<evidence type="ECO:0000313" key="4">
    <source>
        <dbReference type="Proteomes" id="UP000008181"/>
    </source>
</evidence>
<proteinExistence type="predicted"/>
<accession>G2QVM8</accession>